<comment type="caution">
    <text evidence="1">The sequence shown here is derived from an EMBL/GenBank/DDBJ whole genome shotgun (WGS) entry which is preliminary data.</text>
</comment>
<evidence type="ECO:0000313" key="2">
    <source>
        <dbReference type="Proteomes" id="UP000283269"/>
    </source>
</evidence>
<name>A0A409XBR1_PSICY</name>
<accession>A0A409XBR1</accession>
<proteinExistence type="predicted"/>
<sequence length="139" mass="15811">MPKALFDLMQAYQNFFIVKDERIKSNGPSADSKTPISVTGLPVTAKLLSNSHIQFISKLKEDFLPFNWECQAPSELLWNKMDPTQTFWASAQEFRVMNLVLRGTNPILSDTMIHYRLEASMSMISVASAILRRLTKLNS</sequence>
<dbReference type="OrthoDB" id="3268967at2759"/>
<keyword evidence="2" id="KW-1185">Reference proteome</keyword>
<dbReference type="Proteomes" id="UP000283269">
    <property type="component" value="Unassembled WGS sequence"/>
</dbReference>
<gene>
    <name evidence="1" type="ORF">CVT25_005188</name>
</gene>
<protein>
    <submittedName>
        <fullName evidence="1">Uncharacterized protein</fullName>
    </submittedName>
</protein>
<dbReference type="InParanoid" id="A0A409XBR1"/>
<evidence type="ECO:0000313" key="1">
    <source>
        <dbReference type="EMBL" id="PPQ88223.1"/>
    </source>
</evidence>
<organism evidence="1 2">
    <name type="scientific">Psilocybe cyanescens</name>
    <dbReference type="NCBI Taxonomy" id="93625"/>
    <lineage>
        <taxon>Eukaryota</taxon>
        <taxon>Fungi</taxon>
        <taxon>Dikarya</taxon>
        <taxon>Basidiomycota</taxon>
        <taxon>Agaricomycotina</taxon>
        <taxon>Agaricomycetes</taxon>
        <taxon>Agaricomycetidae</taxon>
        <taxon>Agaricales</taxon>
        <taxon>Agaricineae</taxon>
        <taxon>Strophariaceae</taxon>
        <taxon>Psilocybe</taxon>
    </lineage>
</organism>
<reference evidence="1 2" key="1">
    <citation type="journal article" date="2018" name="Evol. Lett.">
        <title>Horizontal gene cluster transfer increased hallucinogenic mushroom diversity.</title>
        <authorList>
            <person name="Reynolds H.T."/>
            <person name="Vijayakumar V."/>
            <person name="Gluck-Thaler E."/>
            <person name="Korotkin H.B."/>
            <person name="Matheny P.B."/>
            <person name="Slot J.C."/>
        </authorList>
    </citation>
    <scope>NUCLEOTIDE SEQUENCE [LARGE SCALE GENOMIC DNA]</scope>
    <source>
        <strain evidence="1 2">2631</strain>
    </source>
</reference>
<dbReference type="AlphaFoldDB" id="A0A409XBR1"/>
<dbReference type="EMBL" id="NHYD01002137">
    <property type="protein sequence ID" value="PPQ88223.1"/>
    <property type="molecule type" value="Genomic_DNA"/>
</dbReference>